<dbReference type="GO" id="GO:0005829">
    <property type="term" value="C:cytosol"/>
    <property type="evidence" value="ECO:0007669"/>
    <property type="project" value="TreeGrafter"/>
</dbReference>
<name>A0A5B8MTV5_9CHLO</name>
<keyword evidence="3" id="KW-1185">Reference proteome</keyword>
<dbReference type="Proteomes" id="UP000316726">
    <property type="component" value="Chromosome 9"/>
</dbReference>
<sequence length="507" mass="56455">MATPRTDKDYWLILSAEARGGEEDTIDVSESFKDVEAEDGETGLEDGESNHMSWLPLLSRIVRGSDVTRLMVPISCSAPVSSLEVSHSFMRSGGALCRLRDRFGDPGANALDRMESVLCWFLSTLERVEGRDAVGKRPHMPIIGERNVEFFDTRAGGIAYAVSEQLSYDPRAVACFVEAPDMGIQYSSVSRPLVTLGGNSVRMGFHGTSHLSVSFGQGRRERYLIESKPHLVIRNVSLGRCFAEHAGSLVLRCRETGLVAHADFRPAGFMGVAGAPPHQVSGGIFKEATMDCVKRLGGNWTDKVYCWSAVLEAVRGQQRKRVSEEDLAVLFDYEECHRECEIDKIPCSDRVRVRLDVDGLLSRNVWSKVNQCLKDGDLEAAAQLKTKLTHTQKKYHRMRRATLEPHSPAFFRRSKERFPCTVSIDSIDKGDPEYSIEQVADGSGDIGFWSPALEAIRCFVQPFPQLARQPKQEPREDLDIELEAPSPVLYSPLPVEHGGDTWTISLH</sequence>
<dbReference type="GO" id="GO:0016020">
    <property type="term" value="C:membrane"/>
    <property type="evidence" value="ECO:0007669"/>
    <property type="project" value="TreeGrafter"/>
</dbReference>
<dbReference type="InterPro" id="IPR037239">
    <property type="entry name" value="OSBP_sf"/>
</dbReference>
<dbReference type="STRING" id="1764295.A0A5B8MTV5"/>
<evidence type="ECO:0000313" key="3">
    <source>
        <dbReference type="Proteomes" id="UP000316726"/>
    </source>
</evidence>
<dbReference type="PANTHER" id="PTHR10972:SF102">
    <property type="entry name" value="OXYSTEROL-BINDING PROTEIN"/>
    <property type="match status" value="1"/>
</dbReference>
<dbReference type="OrthoDB" id="14833at2759"/>
<dbReference type="InterPro" id="IPR000648">
    <property type="entry name" value="Oxysterol-bd"/>
</dbReference>
<dbReference type="GO" id="GO:0032934">
    <property type="term" value="F:sterol binding"/>
    <property type="evidence" value="ECO:0007669"/>
    <property type="project" value="TreeGrafter"/>
</dbReference>
<accession>A0A5B8MTV5</accession>
<evidence type="ECO:0000313" key="2">
    <source>
        <dbReference type="EMBL" id="QDZ22862.1"/>
    </source>
</evidence>
<reference evidence="2 3" key="1">
    <citation type="submission" date="2018-07" db="EMBL/GenBank/DDBJ databases">
        <title>The complete nuclear genome of the prasinophyte Chloropicon primus (CCMP1205).</title>
        <authorList>
            <person name="Pombert J.-F."/>
            <person name="Otis C."/>
            <person name="Turmel M."/>
            <person name="Lemieux C."/>
        </authorList>
    </citation>
    <scope>NUCLEOTIDE SEQUENCE [LARGE SCALE GENOMIC DNA]</scope>
    <source>
        <strain evidence="2 3">CCMP1205</strain>
    </source>
</reference>
<dbReference type="PANTHER" id="PTHR10972">
    <property type="entry name" value="OXYSTEROL-BINDING PROTEIN-RELATED"/>
    <property type="match status" value="1"/>
</dbReference>
<evidence type="ECO:0000256" key="1">
    <source>
        <dbReference type="ARBA" id="ARBA00008842"/>
    </source>
</evidence>
<dbReference type="Pfam" id="PF01237">
    <property type="entry name" value="Oxysterol_BP"/>
    <property type="match status" value="1"/>
</dbReference>
<gene>
    <name evidence="2" type="ORF">A3770_09p53800</name>
</gene>
<dbReference type="SUPFAM" id="SSF144000">
    <property type="entry name" value="Oxysterol-binding protein-like"/>
    <property type="match status" value="1"/>
</dbReference>
<dbReference type="EMBL" id="CP031042">
    <property type="protein sequence ID" value="QDZ22862.1"/>
    <property type="molecule type" value="Genomic_DNA"/>
</dbReference>
<protein>
    <submittedName>
        <fullName evidence="2">Oxysterol-binding protein</fullName>
    </submittedName>
</protein>
<dbReference type="AlphaFoldDB" id="A0A5B8MTV5"/>
<dbReference type="Gene3D" id="2.40.160.120">
    <property type="match status" value="1"/>
</dbReference>
<proteinExistence type="inferred from homology"/>
<comment type="similarity">
    <text evidence="1">Belongs to the OSBP family.</text>
</comment>
<dbReference type="Gene3D" id="3.30.70.3490">
    <property type="match status" value="1"/>
</dbReference>
<organism evidence="2 3">
    <name type="scientific">Chloropicon primus</name>
    <dbReference type="NCBI Taxonomy" id="1764295"/>
    <lineage>
        <taxon>Eukaryota</taxon>
        <taxon>Viridiplantae</taxon>
        <taxon>Chlorophyta</taxon>
        <taxon>Chloropicophyceae</taxon>
        <taxon>Chloropicales</taxon>
        <taxon>Chloropicaceae</taxon>
        <taxon>Chloropicon</taxon>
    </lineage>
</organism>